<evidence type="ECO:0000313" key="15">
    <source>
        <dbReference type="Proteomes" id="UP000472260"/>
    </source>
</evidence>
<dbReference type="PRINTS" id="PR00237">
    <property type="entry name" value="GPCRRHODOPSN"/>
</dbReference>
<keyword evidence="4 12" id="KW-1133">Transmembrane helix</keyword>
<keyword evidence="6 12" id="KW-0472">Membrane</keyword>
<keyword evidence="3 12" id="KW-0812">Transmembrane</keyword>
<feature type="transmembrane region" description="Helical" evidence="12">
    <location>
        <begin position="48"/>
        <end position="70"/>
    </location>
</feature>
<dbReference type="Proteomes" id="UP000472260">
    <property type="component" value="Unassembled WGS sequence"/>
</dbReference>
<feature type="transmembrane region" description="Helical" evidence="12">
    <location>
        <begin position="125"/>
        <end position="147"/>
    </location>
</feature>
<dbReference type="PANTHER" id="PTHR24246">
    <property type="entry name" value="OLFACTORY RECEPTOR AND ADENOSINE RECEPTOR"/>
    <property type="match status" value="1"/>
</dbReference>
<name>A0A671SX79_9TELE</name>
<evidence type="ECO:0000256" key="10">
    <source>
        <dbReference type="ARBA" id="ARBA00023224"/>
    </source>
</evidence>
<dbReference type="GO" id="GO:0005886">
    <property type="term" value="C:plasma membrane"/>
    <property type="evidence" value="ECO:0007669"/>
    <property type="project" value="UniProtKB-SubCell"/>
</dbReference>
<feature type="domain" description="G-protein coupled receptors family 1 profile" evidence="13">
    <location>
        <begin position="28"/>
        <end position="285"/>
    </location>
</feature>
<feature type="transmembrane region" description="Helical" evidence="12">
    <location>
        <begin position="177"/>
        <end position="198"/>
    </location>
</feature>
<dbReference type="PANTHER" id="PTHR24246:SF31">
    <property type="entry name" value="G-PROTEIN COUPLED BILE ACID RECEPTOR 1"/>
    <property type="match status" value="1"/>
</dbReference>
<comment type="subcellular location">
    <subcellularLocation>
        <location evidence="1">Cell membrane</location>
        <topology evidence="1">Multi-pass membrane protein</topology>
    </subcellularLocation>
</comment>
<evidence type="ECO:0000256" key="6">
    <source>
        <dbReference type="ARBA" id="ARBA00023136"/>
    </source>
</evidence>
<evidence type="ECO:0000256" key="5">
    <source>
        <dbReference type="ARBA" id="ARBA00023040"/>
    </source>
</evidence>
<keyword evidence="8" id="KW-0675">Receptor</keyword>
<dbReference type="GO" id="GO:0038182">
    <property type="term" value="F:G protein-coupled bile acid receptor activity"/>
    <property type="evidence" value="ECO:0007669"/>
    <property type="project" value="TreeGrafter"/>
</dbReference>
<evidence type="ECO:0000256" key="8">
    <source>
        <dbReference type="ARBA" id="ARBA00023170"/>
    </source>
</evidence>
<dbReference type="Pfam" id="PF00001">
    <property type="entry name" value="7tm_1"/>
    <property type="match status" value="1"/>
</dbReference>
<evidence type="ECO:0000256" key="2">
    <source>
        <dbReference type="ARBA" id="ARBA00022475"/>
    </source>
</evidence>
<keyword evidence="5" id="KW-0297">G-protein coupled receptor</keyword>
<keyword evidence="2" id="KW-1003">Cell membrane</keyword>
<evidence type="ECO:0000256" key="1">
    <source>
        <dbReference type="ARBA" id="ARBA00004651"/>
    </source>
</evidence>
<dbReference type="InterPro" id="IPR017452">
    <property type="entry name" value="GPCR_Rhodpsn_7TM"/>
</dbReference>
<feature type="transmembrane region" description="Helical" evidence="12">
    <location>
        <begin position="224"/>
        <end position="247"/>
    </location>
</feature>
<keyword evidence="7" id="KW-1015">Disulfide bond</keyword>
<keyword evidence="9" id="KW-0325">Glycoprotein</keyword>
<dbReference type="AlphaFoldDB" id="A0A671SX79"/>
<evidence type="ECO:0000256" key="12">
    <source>
        <dbReference type="SAM" id="Phobius"/>
    </source>
</evidence>
<evidence type="ECO:0000256" key="7">
    <source>
        <dbReference type="ARBA" id="ARBA00023157"/>
    </source>
</evidence>
<evidence type="ECO:0000256" key="4">
    <source>
        <dbReference type="ARBA" id="ARBA00022989"/>
    </source>
</evidence>
<evidence type="ECO:0000313" key="14">
    <source>
        <dbReference type="Ensembl" id="ENSSANP00000100887.1"/>
    </source>
</evidence>
<keyword evidence="10" id="KW-0807">Transducer</keyword>
<accession>A0A671SX79</accession>
<reference evidence="14" key="1">
    <citation type="submission" date="2025-08" db="UniProtKB">
        <authorList>
            <consortium name="Ensembl"/>
        </authorList>
    </citation>
    <scope>IDENTIFICATION</scope>
</reference>
<protein>
    <recommendedName>
        <fullName evidence="11">G-protein coupled bile acid receptor 1</fullName>
    </recommendedName>
</protein>
<dbReference type="InterPro" id="IPR000276">
    <property type="entry name" value="GPCR_Rhodpsn"/>
</dbReference>
<feature type="transmembrane region" description="Helical" evidence="12">
    <location>
        <begin position="12"/>
        <end position="36"/>
    </location>
</feature>
<organism evidence="14 15">
    <name type="scientific">Sinocyclocheilus anshuiensis</name>
    <dbReference type="NCBI Taxonomy" id="1608454"/>
    <lineage>
        <taxon>Eukaryota</taxon>
        <taxon>Metazoa</taxon>
        <taxon>Chordata</taxon>
        <taxon>Craniata</taxon>
        <taxon>Vertebrata</taxon>
        <taxon>Euteleostomi</taxon>
        <taxon>Actinopterygii</taxon>
        <taxon>Neopterygii</taxon>
        <taxon>Teleostei</taxon>
        <taxon>Ostariophysi</taxon>
        <taxon>Cypriniformes</taxon>
        <taxon>Cyprinidae</taxon>
        <taxon>Cyprininae</taxon>
        <taxon>Sinocyclocheilus</taxon>
    </lineage>
</organism>
<sequence>MRNVSGSNVEAQLIYAITLPVSCAIILINLLIILCITCNRQLHNSQNYFFLSLLVADMCTGVVLPFIPWMGLNRPLSFSSCLLVHIFPNFLFLAFLFNLVLVHYERYRSIVSLLQRGQLWLHRRFALPLLAVWMLPLLFALLPAFGWNNKAIHDRNECCPITNSTVVFPNAFIYLEVYGLLAPAILSIAAMMCRVLWITREQLRDIQRLQRTVANRECRRRMEMCYACCVAAVSLAFLTCWVPYIVYTHVGVEFLLRRGGKSNRTGHIVLSCVGIGGIAVVPLLLGLANREYTDPVKKLFRKLQHHYRNTSVQMDTNFMHTSSSKSI</sequence>
<dbReference type="Gene3D" id="1.20.1070.10">
    <property type="entry name" value="Rhodopsin 7-helix transmembrane proteins"/>
    <property type="match status" value="1"/>
</dbReference>
<evidence type="ECO:0000256" key="3">
    <source>
        <dbReference type="ARBA" id="ARBA00022692"/>
    </source>
</evidence>
<keyword evidence="15" id="KW-1185">Reference proteome</keyword>
<reference evidence="14" key="2">
    <citation type="submission" date="2025-09" db="UniProtKB">
        <authorList>
            <consortium name="Ensembl"/>
        </authorList>
    </citation>
    <scope>IDENTIFICATION</scope>
</reference>
<dbReference type="SUPFAM" id="SSF81321">
    <property type="entry name" value="Family A G protein-coupled receptor-like"/>
    <property type="match status" value="1"/>
</dbReference>
<proteinExistence type="predicted"/>
<dbReference type="Ensembl" id="ENSSANT00000107097.1">
    <property type="protein sequence ID" value="ENSSANP00000100887.1"/>
    <property type="gene ID" value="ENSSANG00000049577.1"/>
</dbReference>
<dbReference type="PROSITE" id="PS50262">
    <property type="entry name" value="G_PROTEIN_RECEP_F1_2"/>
    <property type="match status" value="1"/>
</dbReference>
<evidence type="ECO:0000256" key="9">
    <source>
        <dbReference type="ARBA" id="ARBA00023180"/>
    </source>
</evidence>
<feature type="transmembrane region" description="Helical" evidence="12">
    <location>
        <begin position="82"/>
        <end position="104"/>
    </location>
</feature>
<feature type="transmembrane region" description="Helical" evidence="12">
    <location>
        <begin position="267"/>
        <end position="288"/>
    </location>
</feature>
<evidence type="ECO:0000259" key="13">
    <source>
        <dbReference type="PROSITE" id="PS50262"/>
    </source>
</evidence>
<evidence type="ECO:0000256" key="11">
    <source>
        <dbReference type="ARBA" id="ARBA00040522"/>
    </source>
</evidence>